<comment type="caution">
    <text evidence="3">The sequence shown here is derived from an EMBL/GenBank/DDBJ whole genome shotgun (WGS) entry which is preliminary data.</text>
</comment>
<dbReference type="InterPro" id="IPR029058">
    <property type="entry name" value="AB_hydrolase_fold"/>
</dbReference>
<dbReference type="RefSeq" id="WP_266068581.1">
    <property type="nucleotide sequence ID" value="NZ_JAPJDA010000005.1"/>
</dbReference>
<evidence type="ECO:0000259" key="2">
    <source>
        <dbReference type="Pfam" id="PF00561"/>
    </source>
</evidence>
<evidence type="ECO:0000313" key="3">
    <source>
        <dbReference type="EMBL" id="MCX2837362.1"/>
    </source>
</evidence>
<dbReference type="Pfam" id="PF00561">
    <property type="entry name" value="Abhydrolase_1"/>
    <property type="match status" value="1"/>
</dbReference>
<dbReference type="InterPro" id="IPR000073">
    <property type="entry name" value="AB_hydrolase_1"/>
</dbReference>
<accession>A0A9X3CV10</accession>
<name>A0A9X3CV10_9FLAO</name>
<feature type="domain" description="AB hydrolase-1" evidence="2">
    <location>
        <begin position="39"/>
        <end position="277"/>
    </location>
</feature>
<dbReference type="EMBL" id="JAPJDA010000005">
    <property type="protein sequence ID" value="MCX2837362.1"/>
    <property type="molecule type" value="Genomic_DNA"/>
</dbReference>
<keyword evidence="1 3" id="KW-0378">Hydrolase</keyword>
<dbReference type="Gene3D" id="3.40.50.1820">
    <property type="entry name" value="alpha/beta hydrolase"/>
    <property type="match status" value="1"/>
</dbReference>
<evidence type="ECO:0000256" key="1">
    <source>
        <dbReference type="ARBA" id="ARBA00022801"/>
    </source>
</evidence>
<proteinExistence type="predicted"/>
<sequence length="302" mass="34251">MAQKEKSVTEVIKEHEASGKYFDVDGIKTFALKYGRGEPVLCLHGVPTSSFLYRKVLRSLEKKGYKGVSIDMPGLGLTDRPDNFDYSFSNLADFLYKAAKVLKLKKFHLVVHDVGGPIGFALAARHANRIMSLTILNTWVDVVNFKKPVVMRPFEKRVLGEAELKMISHVTWPVMFKQMGVVNSSRISTSEINAYVDLLKREDNGKAFLKIMRNFDHSKEFRDLCYKAVQTKEYPVQAIWGAKDPALQLETYGEEIKKVAGLKEVHTLRSRHFLQEEAWLGIADKVIDLAQSAQLKTAKKEV</sequence>
<reference evidence="3" key="1">
    <citation type="submission" date="2022-11" db="EMBL/GenBank/DDBJ databases">
        <title>Salinimicrobium profundisediminis sp. nov., isolated from deep-sea sediment of the Mariana Trench.</title>
        <authorList>
            <person name="Fu H."/>
        </authorList>
    </citation>
    <scope>NUCLEOTIDE SEQUENCE</scope>
    <source>
        <strain evidence="3">MT39</strain>
    </source>
</reference>
<dbReference type="PANTHER" id="PTHR42977:SF3">
    <property type="entry name" value="AB HYDROLASE-1 DOMAIN-CONTAINING PROTEIN"/>
    <property type="match status" value="1"/>
</dbReference>
<organism evidence="3 4">
    <name type="scientific">Salinimicrobium profundisediminis</name>
    <dbReference type="NCBI Taxonomy" id="2994553"/>
    <lineage>
        <taxon>Bacteria</taxon>
        <taxon>Pseudomonadati</taxon>
        <taxon>Bacteroidota</taxon>
        <taxon>Flavobacteriia</taxon>
        <taxon>Flavobacteriales</taxon>
        <taxon>Flavobacteriaceae</taxon>
        <taxon>Salinimicrobium</taxon>
    </lineage>
</organism>
<keyword evidence="4" id="KW-1185">Reference proteome</keyword>
<dbReference type="SUPFAM" id="SSF53474">
    <property type="entry name" value="alpha/beta-Hydrolases"/>
    <property type="match status" value="1"/>
</dbReference>
<dbReference type="GO" id="GO:0004301">
    <property type="term" value="F:epoxide hydrolase activity"/>
    <property type="evidence" value="ECO:0007669"/>
    <property type="project" value="TreeGrafter"/>
</dbReference>
<protein>
    <submittedName>
        <fullName evidence="3">Alpha/beta hydrolase</fullName>
    </submittedName>
</protein>
<evidence type="ECO:0000313" key="4">
    <source>
        <dbReference type="Proteomes" id="UP001148482"/>
    </source>
</evidence>
<dbReference type="Proteomes" id="UP001148482">
    <property type="component" value="Unassembled WGS sequence"/>
</dbReference>
<gene>
    <name evidence="3" type="ORF">OQ279_04295</name>
</gene>
<dbReference type="PRINTS" id="PR00111">
    <property type="entry name" value="ABHYDROLASE"/>
</dbReference>
<dbReference type="AlphaFoldDB" id="A0A9X3CV10"/>
<dbReference type="InterPro" id="IPR051340">
    <property type="entry name" value="Haloalkane_dehalogenase"/>
</dbReference>
<dbReference type="PANTHER" id="PTHR42977">
    <property type="entry name" value="HYDROLASE-RELATED"/>
    <property type="match status" value="1"/>
</dbReference>